<feature type="compositionally biased region" description="Basic and acidic residues" evidence="1">
    <location>
        <begin position="155"/>
        <end position="181"/>
    </location>
</feature>
<feature type="region of interest" description="Disordered" evidence="1">
    <location>
        <begin position="155"/>
        <end position="202"/>
    </location>
</feature>
<dbReference type="Gene3D" id="3.40.50.300">
    <property type="entry name" value="P-loop containing nucleotide triphosphate hydrolases"/>
    <property type="match status" value="1"/>
</dbReference>
<protein>
    <recommendedName>
        <fullName evidence="2">Helicase HerA-like C-terminal domain-containing protein</fullName>
    </recommendedName>
</protein>
<evidence type="ECO:0000259" key="2">
    <source>
        <dbReference type="Pfam" id="PF05872"/>
    </source>
</evidence>
<keyword evidence="4" id="KW-1185">Reference proteome</keyword>
<evidence type="ECO:0000256" key="1">
    <source>
        <dbReference type="SAM" id="MobiDB-lite"/>
    </source>
</evidence>
<dbReference type="InterPro" id="IPR033186">
    <property type="entry name" value="HerA_C"/>
</dbReference>
<dbReference type="SUPFAM" id="SSF52540">
    <property type="entry name" value="P-loop containing nucleoside triphosphate hydrolases"/>
    <property type="match status" value="1"/>
</dbReference>
<name>A0ABN6XQ76_9MICO</name>
<evidence type="ECO:0000313" key="4">
    <source>
        <dbReference type="Proteomes" id="UP001321498"/>
    </source>
</evidence>
<feature type="domain" description="Helicase HerA-like C-terminal" evidence="2">
    <location>
        <begin position="2"/>
        <end position="194"/>
    </location>
</feature>
<dbReference type="InterPro" id="IPR027417">
    <property type="entry name" value="P-loop_NTPase"/>
</dbReference>
<dbReference type="EMBL" id="AP027731">
    <property type="protein sequence ID" value="BDZ47159.1"/>
    <property type="molecule type" value="Genomic_DNA"/>
</dbReference>
<evidence type="ECO:0000313" key="3">
    <source>
        <dbReference type="EMBL" id="BDZ47159.1"/>
    </source>
</evidence>
<proteinExistence type="predicted"/>
<reference evidence="4" key="1">
    <citation type="journal article" date="2019" name="Int. J. Syst. Evol. Microbiol.">
        <title>The Global Catalogue of Microorganisms (GCM) 10K type strain sequencing project: providing services to taxonomists for standard genome sequencing and annotation.</title>
        <authorList>
            <consortium name="The Broad Institute Genomics Platform"/>
            <consortium name="The Broad Institute Genome Sequencing Center for Infectious Disease"/>
            <person name="Wu L."/>
            <person name="Ma J."/>
        </authorList>
    </citation>
    <scope>NUCLEOTIDE SEQUENCE [LARGE SCALE GENOMIC DNA]</scope>
    <source>
        <strain evidence="4">NBRC 108725</strain>
    </source>
</reference>
<organism evidence="3 4">
    <name type="scientific">Naasia aerilata</name>
    <dbReference type="NCBI Taxonomy" id="1162966"/>
    <lineage>
        <taxon>Bacteria</taxon>
        <taxon>Bacillati</taxon>
        <taxon>Actinomycetota</taxon>
        <taxon>Actinomycetes</taxon>
        <taxon>Micrococcales</taxon>
        <taxon>Microbacteriaceae</taxon>
        <taxon>Naasia</taxon>
    </lineage>
</organism>
<accession>A0ABN6XQ76</accession>
<dbReference type="Pfam" id="PF05872">
    <property type="entry name" value="HerA_C"/>
    <property type="match status" value="1"/>
</dbReference>
<sequence length="226" mass="24852">MGIFFVTQTPKDVPRDVLAQLGSRVQHQLRAFTPEDAKALKATVTTFPNSGYDLEEVLTTLGTGEAIVTVMNERGAPSPVAWTRLRAPQGSMSPTLPAQMESAVAASPLLPRYGTAIDRDSAREILGKKLEAAHAAAVAEQQRIDRAKAAAEFEKQQDALDRQRAKEERAAQAEYERELKRSRTRTTSSSRSRAPRSPLEEVLGSRVTQKILTGVVEGIFGTRRRR</sequence>
<gene>
    <name evidence="3" type="ORF">GCM10025866_30680</name>
</gene>
<dbReference type="Proteomes" id="UP001321498">
    <property type="component" value="Chromosome"/>
</dbReference>